<dbReference type="Gene3D" id="3.40.50.720">
    <property type="entry name" value="NAD(P)-binding Rossmann-like Domain"/>
    <property type="match status" value="1"/>
</dbReference>
<dbReference type="InterPro" id="IPR013120">
    <property type="entry name" value="FAR_NAD-bd"/>
</dbReference>
<proteinExistence type="predicted"/>
<accession>A0A1H9YEQ4</accession>
<evidence type="ECO:0000313" key="2">
    <source>
        <dbReference type="EMBL" id="SES67473.1"/>
    </source>
</evidence>
<dbReference type="SUPFAM" id="SSF51735">
    <property type="entry name" value="NAD(P)-binding Rossmann-fold domains"/>
    <property type="match status" value="1"/>
</dbReference>
<dbReference type="InterPro" id="IPR036291">
    <property type="entry name" value="NAD(P)-bd_dom_sf"/>
</dbReference>
<dbReference type="Pfam" id="PF07993">
    <property type="entry name" value="NAD_binding_4"/>
    <property type="match status" value="1"/>
</dbReference>
<dbReference type="EMBL" id="FOHE01000001">
    <property type="protein sequence ID" value="SES67473.1"/>
    <property type="molecule type" value="Genomic_DNA"/>
</dbReference>
<sequence>MGQSYFITGYPGFLASNLLKQLIHDHHKNIEKIYLLVLPHFKEEASISLEQIIHTSPLQKEQFTFIIGDITKENLGVQSEEQALLQRTVTHVFHLAAIYDLVVPQPTAYKVNVTGTKHVNNWIKGLQQLERYIYFSTAYVSGKREGRILEGELIAGQAFKNHYEQTKYVAEVLVQEQKDTIPTTIIRPGVVKGDSKTGATIKFDGLYFMLNLLDKLRFSPIIPFIGDGNAEGNFVPVDYVLQATSYLAIHPIGEGKTYHLTDPNPYQMWEIQQLLTSYYLGKSPKGTIPITAAKAPLAYKPVRKWLKAEPEAMDYFLIHATYDCSQAVTDLQGSGITCPDLKETLEPMIAFYRKYKDDYTRHIPIS</sequence>
<keyword evidence="3" id="KW-1185">Reference proteome</keyword>
<feature type="domain" description="Thioester reductase (TE)" evidence="1">
    <location>
        <begin position="7"/>
        <end position="243"/>
    </location>
</feature>
<name>A0A1H9YEQ4_9BACI</name>
<dbReference type="InterPro" id="IPR026055">
    <property type="entry name" value="FAR"/>
</dbReference>
<gene>
    <name evidence="2" type="ORF">SAMN05216389_101359</name>
</gene>
<reference evidence="2 3" key="1">
    <citation type="submission" date="2016-10" db="EMBL/GenBank/DDBJ databases">
        <authorList>
            <person name="de Groot N.N."/>
        </authorList>
    </citation>
    <scope>NUCLEOTIDE SEQUENCE [LARGE SCALE GENOMIC DNA]</scope>
    <source>
        <strain evidence="2 3">IBRC-M 10780</strain>
    </source>
</reference>
<dbReference type="GO" id="GO:0080019">
    <property type="term" value="F:alcohol-forming very long-chain fatty acyl-CoA reductase activity"/>
    <property type="evidence" value="ECO:0007669"/>
    <property type="project" value="InterPro"/>
</dbReference>
<organism evidence="2 3">
    <name type="scientific">Oceanobacillus limi</name>
    <dbReference type="NCBI Taxonomy" id="930131"/>
    <lineage>
        <taxon>Bacteria</taxon>
        <taxon>Bacillati</taxon>
        <taxon>Bacillota</taxon>
        <taxon>Bacilli</taxon>
        <taxon>Bacillales</taxon>
        <taxon>Bacillaceae</taxon>
        <taxon>Oceanobacillus</taxon>
    </lineage>
</organism>
<evidence type="ECO:0000259" key="1">
    <source>
        <dbReference type="Pfam" id="PF07993"/>
    </source>
</evidence>
<dbReference type="STRING" id="930131.SAMN05216389_101359"/>
<dbReference type="GO" id="GO:0035336">
    <property type="term" value="P:long-chain fatty-acyl-CoA metabolic process"/>
    <property type="evidence" value="ECO:0007669"/>
    <property type="project" value="TreeGrafter"/>
</dbReference>
<protein>
    <submittedName>
        <fullName evidence="2">Thioester reductase domain-containing protein</fullName>
    </submittedName>
</protein>
<dbReference type="CDD" id="cd05263">
    <property type="entry name" value="MupV_like_SDR_e"/>
    <property type="match status" value="1"/>
</dbReference>
<dbReference type="PANTHER" id="PTHR11011:SF45">
    <property type="entry name" value="FATTY ACYL-COA REDUCTASE CG8306-RELATED"/>
    <property type="match status" value="1"/>
</dbReference>
<dbReference type="RefSeq" id="WP_090866202.1">
    <property type="nucleotide sequence ID" value="NZ_FOHE01000001.1"/>
</dbReference>
<dbReference type="Proteomes" id="UP000198618">
    <property type="component" value="Unassembled WGS sequence"/>
</dbReference>
<dbReference type="PANTHER" id="PTHR11011">
    <property type="entry name" value="MALE STERILITY PROTEIN 2-RELATED"/>
    <property type="match status" value="1"/>
</dbReference>
<dbReference type="AlphaFoldDB" id="A0A1H9YEQ4"/>
<dbReference type="OrthoDB" id="9807212at2"/>
<evidence type="ECO:0000313" key="3">
    <source>
        <dbReference type="Proteomes" id="UP000198618"/>
    </source>
</evidence>